<accession>A0A0A8YEG0</accession>
<reference evidence="1" key="1">
    <citation type="submission" date="2014-09" db="EMBL/GenBank/DDBJ databases">
        <authorList>
            <person name="Magalhaes I.L.F."/>
            <person name="Oliveira U."/>
            <person name="Santos F.R."/>
            <person name="Vidigal T.H.D.A."/>
            <person name="Brescovit A.D."/>
            <person name="Santos A.J."/>
        </authorList>
    </citation>
    <scope>NUCLEOTIDE SEQUENCE</scope>
    <source>
        <tissue evidence="1">Shoot tissue taken approximately 20 cm above the soil surface</tissue>
    </source>
</reference>
<reference evidence="1" key="2">
    <citation type="journal article" date="2015" name="Data Brief">
        <title>Shoot transcriptome of the giant reed, Arundo donax.</title>
        <authorList>
            <person name="Barrero R.A."/>
            <person name="Guerrero F.D."/>
            <person name="Moolhuijzen P."/>
            <person name="Goolsby J.A."/>
            <person name="Tidwell J."/>
            <person name="Bellgard S.E."/>
            <person name="Bellgard M.I."/>
        </authorList>
    </citation>
    <scope>NUCLEOTIDE SEQUENCE</scope>
    <source>
        <tissue evidence="1">Shoot tissue taken approximately 20 cm above the soil surface</tissue>
    </source>
</reference>
<dbReference type="AlphaFoldDB" id="A0A0A8YEG0"/>
<organism evidence="1">
    <name type="scientific">Arundo donax</name>
    <name type="common">Giant reed</name>
    <name type="synonym">Donax arundinaceus</name>
    <dbReference type="NCBI Taxonomy" id="35708"/>
    <lineage>
        <taxon>Eukaryota</taxon>
        <taxon>Viridiplantae</taxon>
        <taxon>Streptophyta</taxon>
        <taxon>Embryophyta</taxon>
        <taxon>Tracheophyta</taxon>
        <taxon>Spermatophyta</taxon>
        <taxon>Magnoliopsida</taxon>
        <taxon>Liliopsida</taxon>
        <taxon>Poales</taxon>
        <taxon>Poaceae</taxon>
        <taxon>PACMAD clade</taxon>
        <taxon>Arundinoideae</taxon>
        <taxon>Arundineae</taxon>
        <taxon>Arundo</taxon>
    </lineage>
</organism>
<proteinExistence type="predicted"/>
<name>A0A0A8YEG0_ARUDO</name>
<sequence>MNKHRVSTRTDLLGAAAKPDLLGAAAKPMTTMDATFRLVTPRNHTRFLHPALEVDCHPLRTSQILLV</sequence>
<evidence type="ECO:0000313" key="1">
    <source>
        <dbReference type="EMBL" id="JAD24018.1"/>
    </source>
</evidence>
<protein>
    <submittedName>
        <fullName evidence="1">Uncharacterized protein</fullName>
    </submittedName>
</protein>
<dbReference type="EMBL" id="GBRH01273877">
    <property type="protein sequence ID" value="JAD24018.1"/>
    <property type="molecule type" value="Transcribed_RNA"/>
</dbReference>